<dbReference type="EMBL" id="BK035411">
    <property type="protein sequence ID" value="DAG99418.1"/>
    <property type="molecule type" value="Genomic_DNA"/>
</dbReference>
<evidence type="ECO:0000313" key="1">
    <source>
        <dbReference type="EMBL" id="DAG99418.1"/>
    </source>
</evidence>
<accession>A0A8S5VVR6</accession>
<organism evidence="1">
    <name type="scientific">Ackermannviridae sp</name>
    <dbReference type="NCBI Taxonomy" id="2831612"/>
    <lineage>
        <taxon>Viruses</taxon>
        <taxon>Duplodnaviria</taxon>
        <taxon>Heunggongvirae</taxon>
        <taxon>Uroviricota</taxon>
        <taxon>Caudoviricetes</taxon>
        <taxon>Pantevenvirales</taxon>
        <taxon>Ackermannviridae</taxon>
    </lineage>
</organism>
<name>A0A8S5VVR6_9CAUD</name>
<sequence length="44" mass="5117">MLPPAFLFWRKDGVKVARWWPTGEPYTRYTISTISAMEIITKGT</sequence>
<reference evidence="1" key="1">
    <citation type="journal article" date="2021" name="Proc. Natl. Acad. Sci. U.S.A.">
        <title>A Catalog of Tens of Thousands of Viruses from Human Metagenomes Reveals Hidden Associations with Chronic Diseases.</title>
        <authorList>
            <person name="Tisza M.J."/>
            <person name="Buck C.B."/>
        </authorList>
    </citation>
    <scope>NUCLEOTIDE SEQUENCE</scope>
    <source>
        <strain evidence="1">CtY4J10</strain>
    </source>
</reference>
<protein>
    <submittedName>
        <fullName evidence="1">Uncharacterized protein</fullName>
    </submittedName>
</protein>
<proteinExistence type="predicted"/>